<keyword evidence="2" id="KW-1185">Reference proteome</keyword>
<dbReference type="EMBL" id="CAJVQC010016934">
    <property type="protein sequence ID" value="CAG8681008.1"/>
    <property type="molecule type" value="Genomic_DNA"/>
</dbReference>
<accession>A0ACA9NZY9</accession>
<protein>
    <submittedName>
        <fullName evidence="1">29929_t:CDS:1</fullName>
    </submittedName>
</protein>
<name>A0ACA9NZY9_9GLOM</name>
<evidence type="ECO:0000313" key="2">
    <source>
        <dbReference type="Proteomes" id="UP000789920"/>
    </source>
</evidence>
<proteinExistence type="predicted"/>
<dbReference type="Proteomes" id="UP000789920">
    <property type="component" value="Unassembled WGS sequence"/>
</dbReference>
<gene>
    <name evidence="1" type="ORF">RPERSI_LOCUS9116</name>
</gene>
<feature type="non-terminal residue" evidence="1">
    <location>
        <position position="148"/>
    </location>
</feature>
<reference evidence="1" key="1">
    <citation type="submission" date="2021-06" db="EMBL/GenBank/DDBJ databases">
        <authorList>
            <person name="Kallberg Y."/>
            <person name="Tangrot J."/>
            <person name="Rosling A."/>
        </authorList>
    </citation>
    <scope>NUCLEOTIDE SEQUENCE</scope>
    <source>
        <strain evidence="1">MA461A</strain>
    </source>
</reference>
<comment type="caution">
    <text evidence="1">The sequence shown here is derived from an EMBL/GenBank/DDBJ whole genome shotgun (WGS) entry which is preliminary data.</text>
</comment>
<sequence length="148" mass="17081">MTIGLIVNWEDIANEYLQILNNPKNTSISNPNIHYHVKNNYSSQKIGRIVTLMHKEKSSNNWKPVALKERLYYIITEKHLAVGHGGARATYKQVSDKYYAIRPIISKFFMQWLQSRILTDKCAAKVAVFLFDIFTVFGLLIFLQSDNG</sequence>
<organism evidence="1 2">
    <name type="scientific">Racocetra persica</name>
    <dbReference type="NCBI Taxonomy" id="160502"/>
    <lineage>
        <taxon>Eukaryota</taxon>
        <taxon>Fungi</taxon>
        <taxon>Fungi incertae sedis</taxon>
        <taxon>Mucoromycota</taxon>
        <taxon>Glomeromycotina</taxon>
        <taxon>Glomeromycetes</taxon>
        <taxon>Diversisporales</taxon>
        <taxon>Gigasporaceae</taxon>
        <taxon>Racocetra</taxon>
    </lineage>
</organism>
<evidence type="ECO:0000313" key="1">
    <source>
        <dbReference type="EMBL" id="CAG8681008.1"/>
    </source>
</evidence>